<gene>
    <name evidence="6" type="ORF">DIAAKJNI_00477</name>
</gene>
<comment type="caution">
    <text evidence="6">The sequence shown here is derived from an EMBL/GenBank/DDBJ whole genome shotgun (WGS) entry which is preliminary data.</text>
</comment>
<dbReference type="PANTHER" id="PTHR43105:SF14">
    <property type="entry name" value="FORMATE DEHYDROGENASE H"/>
    <property type="match status" value="1"/>
</dbReference>
<evidence type="ECO:0000256" key="1">
    <source>
        <dbReference type="ARBA" id="ARBA00022723"/>
    </source>
</evidence>
<keyword evidence="2" id="KW-0560">Oxidoreductase</keyword>
<dbReference type="EMBL" id="CAJHIQ010000030">
    <property type="protein sequence ID" value="CAD6493339.1"/>
    <property type="molecule type" value="Genomic_DNA"/>
</dbReference>
<dbReference type="SUPFAM" id="SSF50692">
    <property type="entry name" value="ADC-like"/>
    <property type="match status" value="1"/>
</dbReference>
<reference evidence="6" key="1">
    <citation type="submission" date="2020-10" db="EMBL/GenBank/DDBJ databases">
        <authorList>
            <person name="Hahn C.J."/>
            <person name="Laso-Perez R."/>
            <person name="Vulcano F."/>
            <person name="Vaziourakis K.-M."/>
            <person name="Stokke R."/>
            <person name="Steen I.H."/>
            <person name="Teske A."/>
            <person name="Boetius A."/>
            <person name="Liebeke M."/>
            <person name="Amann R."/>
            <person name="Knittel K."/>
        </authorList>
    </citation>
    <scope>NUCLEOTIDE SEQUENCE</scope>
    <source>
        <strain evidence="6">Gfbio:e3339647-f889-4370-9287-4fb5cb688e4c:AG392M11_GoMArc1</strain>
    </source>
</reference>
<evidence type="ECO:0000256" key="4">
    <source>
        <dbReference type="ARBA" id="ARBA00023014"/>
    </source>
</evidence>
<dbReference type="GO" id="GO:0022904">
    <property type="term" value="P:respiratory electron transport chain"/>
    <property type="evidence" value="ECO:0007669"/>
    <property type="project" value="TreeGrafter"/>
</dbReference>
<proteinExistence type="predicted"/>
<dbReference type="InterPro" id="IPR006656">
    <property type="entry name" value="Mopterin_OxRdtase"/>
</dbReference>
<dbReference type="GO" id="GO:0016020">
    <property type="term" value="C:membrane"/>
    <property type="evidence" value="ECO:0007669"/>
    <property type="project" value="TreeGrafter"/>
</dbReference>
<dbReference type="GO" id="GO:0046872">
    <property type="term" value="F:metal ion binding"/>
    <property type="evidence" value="ECO:0007669"/>
    <property type="project" value="UniProtKB-KW"/>
</dbReference>
<name>A0A811TD14_9EURY</name>
<evidence type="ECO:0000313" key="7">
    <source>
        <dbReference type="Proteomes" id="UP000639006"/>
    </source>
</evidence>
<evidence type="ECO:0000259" key="5">
    <source>
        <dbReference type="Pfam" id="PF00384"/>
    </source>
</evidence>
<feature type="domain" description="Molybdopterin oxidoreductase" evidence="5">
    <location>
        <begin position="229"/>
        <end position="312"/>
    </location>
</feature>
<dbReference type="Gene3D" id="3.40.50.740">
    <property type="match status" value="1"/>
</dbReference>
<keyword evidence="3" id="KW-0408">Iron</keyword>
<dbReference type="PANTHER" id="PTHR43105">
    <property type="entry name" value="RESPIRATORY NITRATE REDUCTASE"/>
    <property type="match status" value="1"/>
</dbReference>
<organism evidence="6 7">
    <name type="scientific">Candidatus Argoarchaeum ethanivorans</name>
    <dbReference type="NCBI Taxonomy" id="2608793"/>
    <lineage>
        <taxon>Archaea</taxon>
        <taxon>Methanobacteriati</taxon>
        <taxon>Methanobacteriota</taxon>
        <taxon>Stenosarchaea group</taxon>
        <taxon>Methanomicrobia</taxon>
        <taxon>Methanosarcinales</taxon>
        <taxon>Methanosarcinales incertae sedis</taxon>
        <taxon>GOM Arc I cluster</taxon>
        <taxon>Candidatus Argoarchaeum</taxon>
    </lineage>
</organism>
<keyword evidence="1" id="KW-0479">Metal-binding</keyword>
<dbReference type="GO" id="GO:0051536">
    <property type="term" value="F:iron-sulfur cluster binding"/>
    <property type="evidence" value="ECO:0007669"/>
    <property type="project" value="UniProtKB-KW"/>
</dbReference>
<dbReference type="InterPro" id="IPR050123">
    <property type="entry name" value="Prok_molybdopt-oxidoreductase"/>
</dbReference>
<evidence type="ECO:0000313" key="6">
    <source>
        <dbReference type="EMBL" id="CAD6493339.1"/>
    </source>
</evidence>
<evidence type="ECO:0000256" key="3">
    <source>
        <dbReference type="ARBA" id="ARBA00023004"/>
    </source>
</evidence>
<dbReference type="Proteomes" id="UP000639006">
    <property type="component" value="Unassembled WGS sequence"/>
</dbReference>
<protein>
    <recommendedName>
        <fullName evidence="5">Molybdopterin oxidoreductase domain-containing protein</fullName>
    </recommendedName>
</protein>
<accession>A0A811TD14</accession>
<keyword evidence="4" id="KW-0411">Iron-sulfur</keyword>
<sequence>MNKIVCPGCNLGCGLYMNDVLYFRKNAPVNSGKLCKFGMKLHKYEKALPMIGGKEEELSNAISAASKKLTETKDFAFVSFGNVTCEEQLAFTKLAGTVGSDVYTCIPKFVGADIEKIRQSTEIITFIDPYTTYPLILRHMLYAKENGAKITSYYWKKIRIADESVILNPAEIDKIKSIDFGDSLVILDLNPLNLEFSNEIINSCNKENVVCLKPFLNSTGASLLSGGEKSIYQILDEIKEKKIKGLYLLESDPGIVPDDALLSALDELDVLIVQQSAQSSLSNRANIVLPNDRTFEGKGTVLNFEGRVLETEGKTEGIGIISEILKSAGKEETSYDSLHAEVLSKLEITEIDEYVVLEYNLVYKPETELKKYEGKFHLIYVYTPFLWNNTIDRDFVEISPGLVKSLNLHKDGLLKMTSSKGSAAVKYKIVEDVPDNVVLSPMKLPISTDVITPIEFK</sequence>
<dbReference type="SUPFAM" id="SSF53706">
    <property type="entry name" value="Formate dehydrogenase/DMSO reductase, domains 1-3"/>
    <property type="match status" value="1"/>
</dbReference>
<dbReference type="GO" id="GO:0003954">
    <property type="term" value="F:NADH dehydrogenase activity"/>
    <property type="evidence" value="ECO:0007669"/>
    <property type="project" value="TreeGrafter"/>
</dbReference>
<dbReference type="Pfam" id="PF00384">
    <property type="entry name" value="Molybdopterin"/>
    <property type="match status" value="1"/>
</dbReference>
<evidence type="ECO:0000256" key="2">
    <source>
        <dbReference type="ARBA" id="ARBA00023002"/>
    </source>
</evidence>
<dbReference type="InterPro" id="IPR009010">
    <property type="entry name" value="Asp_de-COase-like_dom_sf"/>
</dbReference>
<dbReference type="AlphaFoldDB" id="A0A811TD14"/>